<dbReference type="Pfam" id="PF13672">
    <property type="entry name" value="PP2C_2"/>
    <property type="match status" value="1"/>
</dbReference>
<keyword evidence="3" id="KW-0378">Hydrolase</keyword>
<dbReference type="SMART" id="SM00332">
    <property type="entry name" value="PP2Cc"/>
    <property type="match status" value="1"/>
</dbReference>
<dbReference type="InterPro" id="IPR001932">
    <property type="entry name" value="PPM-type_phosphatase-like_dom"/>
</dbReference>
<dbReference type="Proteomes" id="UP000001880">
    <property type="component" value="Chromosome"/>
</dbReference>
<proteinExistence type="predicted"/>
<dbReference type="RefSeq" id="WP_012829741.1">
    <property type="nucleotide sequence ID" value="NC_013440.1"/>
</dbReference>
<dbReference type="InterPro" id="IPR015655">
    <property type="entry name" value="PP2C"/>
</dbReference>
<keyword evidence="4" id="KW-1185">Reference proteome</keyword>
<dbReference type="GO" id="GO:0004722">
    <property type="term" value="F:protein serine/threonine phosphatase activity"/>
    <property type="evidence" value="ECO:0007669"/>
    <property type="project" value="UniProtKB-EC"/>
</dbReference>
<dbReference type="SUPFAM" id="SSF81606">
    <property type="entry name" value="PP2C-like"/>
    <property type="match status" value="1"/>
</dbReference>
<dbReference type="CDD" id="cd00143">
    <property type="entry name" value="PP2Cc"/>
    <property type="match status" value="1"/>
</dbReference>
<dbReference type="eggNOG" id="COG0631">
    <property type="taxonomic scope" value="Bacteria"/>
</dbReference>
<gene>
    <name evidence="3" type="ordered locus">Hoch_4652</name>
</gene>
<evidence type="ECO:0000256" key="1">
    <source>
        <dbReference type="SAM" id="MobiDB-lite"/>
    </source>
</evidence>
<sequence length="361" mass="38998">MKLIAWAKSDTGMQRDHNEDSFLVDEEVGLFAVADGMGGHRGGATASRLVLEVLQEQLASVNGDIDVVAKKWTSKAESTKIIARAEMLSEAITLDSSWRDQFERAPTAPLGIPAVDPAATTVIRAAAAEAGAAVYRASRDDHDLRGMGTTLTAMFYYDGRMHLVHAGDSRAYLFRDDTLEQITDDHSWIAEQVRRGKMSEEEALASNLRHVITRSVGFESKVELDAEMISVQPGDCFLLCSDGMSNYITNPEIERLMRTTWHSQVPERFIALANQRGGDDNITVVVVQVANDTDDEPSLDESLDDEPTEAAHVVAKAQAIEDADTDGVDEAAVAAAAADSDDEAEAEAEAAGDDGKDRGGE</sequence>
<feature type="domain" description="PPM-type phosphatase" evidence="2">
    <location>
        <begin position="4"/>
        <end position="289"/>
    </location>
</feature>
<dbReference type="OrthoDB" id="5496340at2"/>
<evidence type="ECO:0000313" key="4">
    <source>
        <dbReference type="Proteomes" id="UP000001880"/>
    </source>
</evidence>
<dbReference type="InterPro" id="IPR036457">
    <property type="entry name" value="PPM-type-like_dom_sf"/>
</dbReference>
<evidence type="ECO:0000313" key="3">
    <source>
        <dbReference type="EMBL" id="ACY17143.1"/>
    </source>
</evidence>
<feature type="compositionally biased region" description="Acidic residues" evidence="1">
    <location>
        <begin position="339"/>
        <end position="352"/>
    </location>
</feature>
<organism evidence="3 4">
    <name type="scientific">Haliangium ochraceum (strain DSM 14365 / JCM 11303 / SMP-2)</name>
    <dbReference type="NCBI Taxonomy" id="502025"/>
    <lineage>
        <taxon>Bacteria</taxon>
        <taxon>Pseudomonadati</taxon>
        <taxon>Myxococcota</taxon>
        <taxon>Polyangia</taxon>
        <taxon>Haliangiales</taxon>
        <taxon>Kofleriaceae</taxon>
        <taxon>Haliangium</taxon>
    </lineage>
</organism>
<reference evidence="3 4" key="1">
    <citation type="journal article" date="2010" name="Stand. Genomic Sci.">
        <title>Complete genome sequence of Haliangium ochraceum type strain (SMP-2).</title>
        <authorList>
            <consortium name="US DOE Joint Genome Institute (JGI-PGF)"/>
            <person name="Ivanova N."/>
            <person name="Daum C."/>
            <person name="Lang E."/>
            <person name="Abt B."/>
            <person name="Kopitz M."/>
            <person name="Saunders E."/>
            <person name="Lapidus A."/>
            <person name="Lucas S."/>
            <person name="Glavina Del Rio T."/>
            <person name="Nolan M."/>
            <person name="Tice H."/>
            <person name="Copeland A."/>
            <person name="Cheng J.F."/>
            <person name="Chen F."/>
            <person name="Bruce D."/>
            <person name="Goodwin L."/>
            <person name="Pitluck S."/>
            <person name="Mavromatis K."/>
            <person name="Pati A."/>
            <person name="Mikhailova N."/>
            <person name="Chen A."/>
            <person name="Palaniappan K."/>
            <person name="Land M."/>
            <person name="Hauser L."/>
            <person name="Chang Y.J."/>
            <person name="Jeffries C.D."/>
            <person name="Detter J.C."/>
            <person name="Brettin T."/>
            <person name="Rohde M."/>
            <person name="Goker M."/>
            <person name="Bristow J."/>
            <person name="Markowitz V."/>
            <person name="Eisen J.A."/>
            <person name="Hugenholtz P."/>
            <person name="Kyrpides N.C."/>
            <person name="Klenk H.P."/>
        </authorList>
    </citation>
    <scope>NUCLEOTIDE SEQUENCE [LARGE SCALE GENOMIC DNA]</scope>
    <source>
        <strain evidence="4">DSM 14365 / CIP 107738 / JCM 11303 / AJ 13395 / SMP-2</strain>
    </source>
</reference>
<dbReference type="STRING" id="502025.Hoch_4652"/>
<dbReference type="AlphaFoldDB" id="D0LRB5"/>
<dbReference type="EMBL" id="CP001804">
    <property type="protein sequence ID" value="ACY17143.1"/>
    <property type="molecule type" value="Genomic_DNA"/>
</dbReference>
<dbReference type="Gene3D" id="3.60.40.10">
    <property type="entry name" value="PPM-type phosphatase domain"/>
    <property type="match status" value="1"/>
</dbReference>
<protein>
    <submittedName>
        <fullName evidence="3">Protein serine/threonine phosphatase</fullName>
        <ecNumber evidence="3">3.1.3.16</ecNumber>
    </submittedName>
</protein>
<dbReference type="HOGENOM" id="CLU_034545_0_3_7"/>
<dbReference type="EC" id="3.1.3.16" evidence="3"/>
<dbReference type="PROSITE" id="PS51746">
    <property type="entry name" value="PPM_2"/>
    <property type="match status" value="1"/>
</dbReference>
<dbReference type="PANTHER" id="PTHR47992">
    <property type="entry name" value="PROTEIN PHOSPHATASE"/>
    <property type="match status" value="1"/>
</dbReference>
<dbReference type="KEGG" id="hoh:Hoch_4652"/>
<dbReference type="SMART" id="SM00331">
    <property type="entry name" value="PP2C_SIG"/>
    <property type="match status" value="1"/>
</dbReference>
<name>D0LRB5_HALO1</name>
<feature type="region of interest" description="Disordered" evidence="1">
    <location>
        <begin position="332"/>
        <end position="361"/>
    </location>
</feature>
<accession>D0LRB5</accession>
<evidence type="ECO:0000259" key="2">
    <source>
        <dbReference type="PROSITE" id="PS51746"/>
    </source>
</evidence>